<evidence type="ECO:0000256" key="8">
    <source>
        <dbReference type="ARBA" id="ARBA00022982"/>
    </source>
</evidence>
<keyword evidence="11" id="KW-0496">Mitochondrion</keyword>
<keyword evidence="13" id="KW-0318">Glutathionylation</keyword>
<comment type="function">
    <text evidence="15">Glutathione-dependent oxidoreductase that facilitates the maintenance of mitochondrial redox homeostasis upon induction of apoptosis by oxidative stress. Involved in response to hydrogen peroxide and regulation of apoptosis caused by oxidative stress. Acts as a very efficient catalyst of monothiol reactions because of its high affinity for protein glutathione-mixed disulfides. Can receive electrons not only from glutathione (GSH), but also from thioredoxin reductase supporting both monothiol and dithiol reactions. Efficiently catalyzes both glutathionylation and deglutathionylation of mitochondrial complex I, which in turn regulates the superoxide production by the complex. Overexpression decreases the susceptibility to apoptosis and prevents loss of cardiolipin and cytochrome c release.</text>
</comment>
<evidence type="ECO:0000256" key="7">
    <source>
        <dbReference type="ARBA" id="ARBA00022946"/>
    </source>
</evidence>
<accession>A0A4W3K4Z3</accession>
<comment type="subunit">
    <text evidence="16">Monomer; active form. Homodimer; inactive form. The homodimer is probably linked by 1 2Fe-2S cluster.</text>
</comment>
<dbReference type="OMA" id="YACYELD"/>
<evidence type="ECO:0000256" key="1">
    <source>
        <dbReference type="ARBA" id="ARBA00002549"/>
    </source>
</evidence>
<sequence length="136" mass="14893">MFPRALRPTALSATTPQNSGTISLDPSALGPLSDLVKRNCIVIFSKTSCPFCVKAKDVFEAMKVSYRVVEIDEREDGCFLQHTLGILTGSRTVPRVFVNGVCIGGAQQTIDLYKKGELLALIMKCATRCDEKTNKH</sequence>
<dbReference type="GO" id="GO:0046872">
    <property type="term" value="F:metal ion binding"/>
    <property type="evidence" value="ECO:0007669"/>
    <property type="project" value="UniProtKB-KW"/>
</dbReference>
<dbReference type="InterPro" id="IPR002109">
    <property type="entry name" value="Glutaredoxin"/>
</dbReference>
<dbReference type="GeneTree" id="ENSGT00940000167705"/>
<keyword evidence="21" id="KW-1185">Reference proteome</keyword>
<evidence type="ECO:0000256" key="6">
    <source>
        <dbReference type="ARBA" id="ARBA00022723"/>
    </source>
</evidence>
<dbReference type="CDD" id="cd03419">
    <property type="entry name" value="GRX_GRXh_1_2_like"/>
    <property type="match status" value="1"/>
</dbReference>
<organism evidence="20 21">
    <name type="scientific">Callorhinchus milii</name>
    <name type="common">Ghost shark</name>
    <dbReference type="NCBI Taxonomy" id="7868"/>
    <lineage>
        <taxon>Eukaryota</taxon>
        <taxon>Metazoa</taxon>
        <taxon>Chordata</taxon>
        <taxon>Craniata</taxon>
        <taxon>Vertebrata</taxon>
        <taxon>Chondrichthyes</taxon>
        <taxon>Holocephali</taxon>
        <taxon>Chimaeriformes</taxon>
        <taxon>Callorhinchidae</taxon>
        <taxon>Callorhinchus</taxon>
    </lineage>
</organism>
<feature type="domain" description="Glutaredoxin" evidence="19">
    <location>
        <begin position="41"/>
        <end position="103"/>
    </location>
</feature>
<dbReference type="PANTHER" id="PTHR46679:SF1">
    <property type="entry name" value="GLUTAREDOXIN-2, MITOCHONDRIAL"/>
    <property type="match status" value="1"/>
</dbReference>
<dbReference type="Pfam" id="PF00462">
    <property type="entry name" value="Glutaredoxin"/>
    <property type="match status" value="1"/>
</dbReference>
<evidence type="ECO:0000256" key="14">
    <source>
        <dbReference type="ARBA" id="ARBA00023284"/>
    </source>
</evidence>
<evidence type="ECO:0000256" key="17">
    <source>
        <dbReference type="ARBA" id="ARBA00039819"/>
    </source>
</evidence>
<dbReference type="GO" id="GO:0005739">
    <property type="term" value="C:mitochondrion"/>
    <property type="evidence" value="ECO:0007669"/>
    <property type="project" value="UniProtKB-SubCell"/>
</dbReference>
<evidence type="ECO:0000256" key="12">
    <source>
        <dbReference type="ARBA" id="ARBA00023157"/>
    </source>
</evidence>
<reference evidence="20" key="5">
    <citation type="submission" date="2025-09" db="UniProtKB">
        <authorList>
            <consortium name="Ensembl"/>
        </authorList>
    </citation>
    <scope>IDENTIFICATION</scope>
</reference>
<dbReference type="InParanoid" id="A0A4W3K4Z3"/>
<dbReference type="PROSITE" id="PS00195">
    <property type="entry name" value="GLUTAREDOXIN_1"/>
    <property type="match status" value="1"/>
</dbReference>
<keyword evidence="7" id="KW-0809">Transit peptide</keyword>
<evidence type="ECO:0000256" key="10">
    <source>
        <dbReference type="ARBA" id="ARBA00023014"/>
    </source>
</evidence>
<dbReference type="InterPro" id="IPR011767">
    <property type="entry name" value="GLR_AS"/>
</dbReference>
<keyword evidence="12" id="KW-1015">Disulfide bond</keyword>
<dbReference type="NCBIfam" id="TIGR02180">
    <property type="entry name" value="GRX_euk"/>
    <property type="match status" value="1"/>
</dbReference>
<feature type="compositionally biased region" description="Polar residues" evidence="18">
    <location>
        <begin position="11"/>
        <end position="22"/>
    </location>
</feature>
<dbReference type="InterPro" id="IPR011899">
    <property type="entry name" value="Glutaredoxin_euk/vir"/>
</dbReference>
<evidence type="ECO:0000313" key="21">
    <source>
        <dbReference type="Proteomes" id="UP000314986"/>
    </source>
</evidence>
<dbReference type="SUPFAM" id="SSF52833">
    <property type="entry name" value="Thioredoxin-like"/>
    <property type="match status" value="1"/>
</dbReference>
<dbReference type="Proteomes" id="UP000314986">
    <property type="component" value="Unassembled WGS sequence"/>
</dbReference>
<comment type="function">
    <text evidence="1">Has a glutathione-disulfide oxidoreductase activity in the presence of NADPH and glutathione reductase. Reduces low molecular weight disulfides and proteins.</text>
</comment>
<dbReference type="STRING" id="7868.ENSCMIP00000046213"/>
<keyword evidence="6" id="KW-0479">Metal-binding</keyword>
<dbReference type="FunFam" id="3.40.30.10:FF:000093">
    <property type="entry name" value="Glutaredoxin 2"/>
    <property type="match status" value="1"/>
</dbReference>
<keyword evidence="14" id="KW-0676">Redox-active center</keyword>
<evidence type="ECO:0000256" key="13">
    <source>
        <dbReference type="ARBA" id="ARBA00023206"/>
    </source>
</evidence>
<proteinExistence type="inferred from homology"/>
<feature type="region of interest" description="Disordered" evidence="18">
    <location>
        <begin position="1"/>
        <end position="22"/>
    </location>
</feature>
<reference evidence="21" key="3">
    <citation type="journal article" date="2014" name="Nature">
        <title>Elephant shark genome provides unique insights into gnathostome evolution.</title>
        <authorList>
            <consortium name="International Elephant Shark Genome Sequencing Consortium"/>
            <person name="Venkatesh B."/>
            <person name="Lee A.P."/>
            <person name="Ravi V."/>
            <person name="Maurya A.K."/>
            <person name="Lian M.M."/>
            <person name="Swann J.B."/>
            <person name="Ohta Y."/>
            <person name="Flajnik M.F."/>
            <person name="Sutoh Y."/>
            <person name="Kasahara M."/>
            <person name="Hoon S."/>
            <person name="Gangu V."/>
            <person name="Roy S.W."/>
            <person name="Irimia M."/>
            <person name="Korzh V."/>
            <person name="Kondrychyn I."/>
            <person name="Lim Z.W."/>
            <person name="Tay B.H."/>
            <person name="Tohari S."/>
            <person name="Kong K.W."/>
            <person name="Ho S."/>
            <person name="Lorente-Galdos B."/>
            <person name="Quilez J."/>
            <person name="Marques-Bonet T."/>
            <person name="Raney B.J."/>
            <person name="Ingham P.W."/>
            <person name="Tay A."/>
            <person name="Hillier L.W."/>
            <person name="Minx P."/>
            <person name="Boehm T."/>
            <person name="Wilson R.K."/>
            <person name="Brenner S."/>
            <person name="Warren W.C."/>
        </authorList>
    </citation>
    <scope>NUCLEOTIDE SEQUENCE [LARGE SCALE GENOMIC DNA]</scope>
</reference>
<keyword evidence="4" id="KW-0813">Transport</keyword>
<dbReference type="PROSITE" id="PS51354">
    <property type="entry name" value="GLUTAREDOXIN_2"/>
    <property type="match status" value="1"/>
</dbReference>
<comment type="subcellular location">
    <subcellularLocation>
        <location evidence="2">Mitochondrion</location>
    </subcellularLocation>
</comment>
<evidence type="ECO:0000256" key="18">
    <source>
        <dbReference type="SAM" id="MobiDB-lite"/>
    </source>
</evidence>
<keyword evidence="5" id="KW-0001">2Fe-2S</keyword>
<evidence type="ECO:0000256" key="16">
    <source>
        <dbReference type="ARBA" id="ARBA00038558"/>
    </source>
</evidence>
<dbReference type="PANTHER" id="PTHR46679">
    <property type="match status" value="1"/>
</dbReference>
<evidence type="ECO:0000256" key="5">
    <source>
        <dbReference type="ARBA" id="ARBA00022714"/>
    </source>
</evidence>
<protein>
    <recommendedName>
        <fullName evidence="17">Glutaredoxin-2, mitochondrial</fullName>
    </recommendedName>
</protein>
<dbReference type="PRINTS" id="PR00160">
    <property type="entry name" value="GLUTAREDOXIN"/>
</dbReference>
<evidence type="ECO:0000256" key="11">
    <source>
        <dbReference type="ARBA" id="ARBA00023128"/>
    </source>
</evidence>
<dbReference type="GO" id="GO:0015035">
    <property type="term" value="F:protein-disulfide reductase activity"/>
    <property type="evidence" value="ECO:0007669"/>
    <property type="project" value="TreeGrafter"/>
</dbReference>
<evidence type="ECO:0000256" key="15">
    <source>
        <dbReference type="ARBA" id="ARBA00037470"/>
    </source>
</evidence>
<dbReference type="Ensembl" id="ENSCMIT00000046872.1">
    <property type="protein sequence ID" value="ENSCMIP00000046213.1"/>
    <property type="gene ID" value="ENSCMIG00000019019.1"/>
</dbReference>
<evidence type="ECO:0000256" key="9">
    <source>
        <dbReference type="ARBA" id="ARBA00023004"/>
    </source>
</evidence>
<keyword evidence="10" id="KW-0411">Iron-sulfur</keyword>
<keyword evidence="8" id="KW-0249">Electron transport</keyword>
<dbReference type="Gene3D" id="3.40.30.10">
    <property type="entry name" value="Glutaredoxin"/>
    <property type="match status" value="1"/>
</dbReference>
<evidence type="ECO:0000259" key="19">
    <source>
        <dbReference type="Pfam" id="PF00462"/>
    </source>
</evidence>
<reference evidence="21" key="1">
    <citation type="journal article" date="2006" name="Science">
        <title>Ancient noncoding elements conserved in the human genome.</title>
        <authorList>
            <person name="Venkatesh B."/>
            <person name="Kirkness E.F."/>
            <person name="Loh Y.H."/>
            <person name="Halpern A.L."/>
            <person name="Lee A.P."/>
            <person name="Johnson J."/>
            <person name="Dandona N."/>
            <person name="Viswanathan L.D."/>
            <person name="Tay A."/>
            <person name="Venter J.C."/>
            <person name="Strausberg R.L."/>
            <person name="Brenner S."/>
        </authorList>
    </citation>
    <scope>NUCLEOTIDE SEQUENCE [LARGE SCALE GENOMIC DNA]</scope>
</reference>
<name>A0A4W3K4Z3_CALMI</name>
<evidence type="ECO:0000313" key="20">
    <source>
        <dbReference type="Ensembl" id="ENSCMIP00000046213.1"/>
    </source>
</evidence>
<evidence type="ECO:0000256" key="2">
    <source>
        <dbReference type="ARBA" id="ARBA00004173"/>
    </source>
</evidence>
<keyword evidence="9" id="KW-0408">Iron</keyword>
<reference evidence="21" key="2">
    <citation type="journal article" date="2007" name="PLoS Biol.">
        <title>Survey sequencing and comparative analysis of the elephant shark (Callorhinchus milii) genome.</title>
        <authorList>
            <person name="Venkatesh B."/>
            <person name="Kirkness E.F."/>
            <person name="Loh Y.H."/>
            <person name="Halpern A.L."/>
            <person name="Lee A.P."/>
            <person name="Johnson J."/>
            <person name="Dandona N."/>
            <person name="Viswanathan L.D."/>
            <person name="Tay A."/>
            <person name="Venter J.C."/>
            <person name="Strausberg R.L."/>
            <person name="Brenner S."/>
        </authorList>
    </citation>
    <scope>NUCLEOTIDE SEQUENCE [LARGE SCALE GENOMIC DNA]</scope>
</reference>
<dbReference type="GO" id="GO:0051537">
    <property type="term" value="F:2 iron, 2 sulfur cluster binding"/>
    <property type="evidence" value="ECO:0007669"/>
    <property type="project" value="UniProtKB-KW"/>
</dbReference>
<evidence type="ECO:0000256" key="4">
    <source>
        <dbReference type="ARBA" id="ARBA00022448"/>
    </source>
</evidence>
<comment type="similarity">
    <text evidence="3">Belongs to the glutaredoxin family.</text>
</comment>
<dbReference type="InterPro" id="IPR036249">
    <property type="entry name" value="Thioredoxin-like_sf"/>
</dbReference>
<dbReference type="InterPro" id="IPR014025">
    <property type="entry name" value="Glutaredoxin_subgr"/>
</dbReference>
<evidence type="ECO:0000256" key="3">
    <source>
        <dbReference type="ARBA" id="ARBA00007787"/>
    </source>
</evidence>
<dbReference type="AlphaFoldDB" id="A0A4W3K4Z3"/>
<reference evidence="20" key="4">
    <citation type="submission" date="2025-08" db="UniProtKB">
        <authorList>
            <consortium name="Ensembl"/>
        </authorList>
    </citation>
    <scope>IDENTIFICATION</scope>
</reference>